<dbReference type="AlphaFoldDB" id="A0A1N6KXA2"/>
<dbReference type="Proteomes" id="UP000185151">
    <property type="component" value="Unassembled WGS sequence"/>
</dbReference>
<feature type="domain" description="DUF6531" evidence="3">
    <location>
        <begin position="105"/>
        <end position="183"/>
    </location>
</feature>
<dbReference type="PANTHER" id="PTHR32305">
    <property type="match status" value="1"/>
</dbReference>
<evidence type="ECO:0000256" key="2">
    <source>
        <dbReference type="SAM" id="SignalP"/>
    </source>
</evidence>
<keyword evidence="6" id="KW-1185">Reference proteome</keyword>
<evidence type="ECO:0000259" key="3">
    <source>
        <dbReference type="Pfam" id="PF20148"/>
    </source>
</evidence>
<evidence type="ECO:0000313" key="6">
    <source>
        <dbReference type="Proteomes" id="UP000185151"/>
    </source>
</evidence>
<dbReference type="InterPro" id="IPR056823">
    <property type="entry name" value="TEN-like_YD-shell"/>
</dbReference>
<accession>A0A1N6KXA2</accession>
<protein>
    <submittedName>
        <fullName evidence="5">YD repeat-containing protein</fullName>
    </submittedName>
</protein>
<dbReference type="EMBL" id="FSRU01000002">
    <property type="protein sequence ID" value="SIO61172.1"/>
    <property type="molecule type" value="Genomic_DNA"/>
</dbReference>
<keyword evidence="1" id="KW-0677">Repeat</keyword>
<feature type="domain" description="Teneurin-like YD-shell" evidence="4">
    <location>
        <begin position="219"/>
        <end position="358"/>
    </location>
</feature>
<gene>
    <name evidence="5" type="ORF">SAMN05444165_5142</name>
</gene>
<reference evidence="5 6" key="1">
    <citation type="submission" date="2016-11" db="EMBL/GenBank/DDBJ databases">
        <authorList>
            <person name="Jaros S."/>
            <person name="Januszkiewicz K."/>
            <person name="Wedrychowicz H."/>
        </authorList>
    </citation>
    <scope>NUCLEOTIDE SEQUENCE [LARGE SCALE GENOMIC DNA]</scope>
    <source>
        <strain evidence="5 6">GAS95</strain>
    </source>
</reference>
<feature type="chain" id="PRO_5013314894" evidence="2">
    <location>
        <begin position="33"/>
        <end position="793"/>
    </location>
</feature>
<dbReference type="PANTHER" id="PTHR32305:SF15">
    <property type="entry name" value="PROTEIN RHSA-RELATED"/>
    <property type="match status" value="1"/>
</dbReference>
<dbReference type="NCBIfam" id="TIGR01643">
    <property type="entry name" value="YD_repeat_2x"/>
    <property type="match status" value="2"/>
</dbReference>
<dbReference type="OrthoDB" id="8846935at2"/>
<sequence>MKARKPFMRFSGRIDRLILATGLLVSVAYANAATEDQCMRLFFKSQGVPGTPNCAVQTGGTMPGDDGSEDPYNWLNYYNCGSYIADYCAGSTGGVPSDDTCPVADPVLAASGVVTTTENDFVSGDEIPFAFTRTYRSVPYPLNTKDVGANWFHNWQRKLAIVGDGDSVQKVNAYRPNGEPITFTLTSGTWRTAIFSGLALARSDAGWSLTDLVTEAVETYSAQGVLLSETTRTGFVRTLIYDGSGRLTAITQHGPGTNAVNDLTIRLEYNQNGHIQRLTDPAGGITQYKYDYWGNLSSVTWPDGSVRQHVYDDINSKRALTGIIDEAGSRIATWKYDSQGRAIAVNHPDTTKNVQLSYGLGATTVTDSNGARTLSFSTIVDKVFPTGSNGSMSSAFRWDASGRLQETTRPARNAVYSYDATGRPVKAIVRTATGVAVTSVRYADANSLHPSTIAMPGKVQAYVYDQNGNVTGFSEFSTNDLTGESGFDATASGQQETIGARYDAANRLVAATVNVNKVKTADWIYFYDATGNLNTAQDLVSGWLFGNQDRDAAHRVTWQTGNYREARITYDTRGRVTQFRYDEQPIIKTGRTGRILTVDYAYSLNGTLALRNGTLTLYGQASQILSSGDTDKWLDNYESGADPVGPAPGVPGWLRSLVSDPVRQTRAVCVDCAFIQARLAWPYFLHDLYFSAQSSQPMTDSPVELQVAAQNKVPFSILTPDLSHRTMLYAKLFGSDTAQPGGMVKCKDTEDCAQVRTMCREKCDAVLPTGSRRGFPYWNCVNDCAELHGCSRI</sequence>
<dbReference type="InterPro" id="IPR006530">
    <property type="entry name" value="YD"/>
</dbReference>
<feature type="signal peptide" evidence="2">
    <location>
        <begin position="1"/>
        <end position="32"/>
    </location>
</feature>
<proteinExistence type="predicted"/>
<keyword evidence="2" id="KW-0732">Signal</keyword>
<evidence type="ECO:0000259" key="4">
    <source>
        <dbReference type="Pfam" id="PF25023"/>
    </source>
</evidence>
<evidence type="ECO:0000313" key="5">
    <source>
        <dbReference type="EMBL" id="SIO61172.1"/>
    </source>
</evidence>
<dbReference type="Pfam" id="PF20148">
    <property type="entry name" value="DUF6531"/>
    <property type="match status" value="1"/>
</dbReference>
<organism evidence="5 6">
    <name type="scientific">Paraburkholderia phenazinium</name>
    <dbReference type="NCBI Taxonomy" id="60549"/>
    <lineage>
        <taxon>Bacteria</taxon>
        <taxon>Pseudomonadati</taxon>
        <taxon>Pseudomonadota</taxon>
        <taxon>Betaproteobacteria</taxon>
        <taxon>Burkholderiales</taxon>
        <taxon>Burkholderiaceae</taxon>
        <taxon>Paraburkholderia</taxon>
    </lineage>
</organism>
<dbReference type="Gene3D" id="2.180.10.10">
    <property type="entry name" value="RHS repeat-associated core"/>
    <property type="match status" value="1"/>
</dbReference>
<dbReference type="RefSeq" id="WP_083640620.1">
    <property type="nucleotide sequence ID" value="NZ_FSRU01000002.1"/>
</dbReference>
<evidence type="ECO:0000256" key="1">
    <source>
        <dbReference type="ARBA" id="ARBA00022737"/>
    </source>
</evidence>
<dbReference type="Pfam" id="PF05593">
    <property type="entry name" value="RHS_repeat"/>
    <property type="match status" value="1"/>
</dbReference>
<dbReference type="Pfam" id="PF25023">
    <property type="entry name" value="TEN_YD-shell"/>
    <property type="match status" value="1"/>
</dbReference>
<name>A0A1N6KXA2_9BURK</name>
<dbReference type="InterPro" id="IPR031325">
    <property type="entry name" value="RHS_repeat"/>
</dbReference>
<dbReference type="InterPro" id="IPR050708">
    <property type="entry name" value="T6SS_VgrG/RHS"/>
</dbReference>
<dbReference type="InterPro" id="IPR045351">
    <property type="entry name" value="DUF6531"/>
</dbReference>